<dbReference type="EMBL" id="CAJOBC010003566">
    <property type="protein sequence ID" value="CAF3790149.1"/>
    <property type="molecule type" value="Genomic_DNA"/>
</dbReference>
<protein>
    <submittedName>
        <fullName evidence="1">Uncharacterized protein</fullName>
    </submittedName>
</protein>
<evidence type="ECO:0000313" key="2">
    <source>
        <dbReference type="EMBL" id="CAF3790149.1"/>
    </source>
</evidence>
<organism evidence="1 3">
    <name type="scientific">Didymodactylos carnosus</name>
    <dbReference type="NCBI Taxonomy" id="1234261"/>
    <lineage>
        <taxon>Eukaryota</taxon>
        <taxon>Metazoa</taxon>
        <taxon>Spiralia</taxon>
        <taxon>Gnathifera</taxon>
        <taxon>Rotifera</taxon>
        <taxon>Eurotatoria</taxon>
        <taxon>Bdelloidea</taxon>
        <taxon>Philodinida</taxon>
        <taxon>Philodinidae</taxon>
        <taxon>Didymodactylos</taxon>
    </lineage>
</organism>
<sequence>MLIMTDQLGRLLAQHVVAMRPKTLGLTEKKVSNDEDRLLYQKLMGTDKTVSTFMSENQLVINDFVRFECGEERQQ</sequence>
<dbReference type="Gene3D" id="3.30.479.20">
    <property type="entry name" value="Elongation factor Ts, dimerisation domain"/>
    <property type="match status" value="1"/>
</dbReference>
<keyword evidence="3" id="KW-1185">Reference proteome</keyword>
<dbReference type="Proteomes" id="UP000663829">
    <property type="component" value="Unassembled WGS sequence"/>
</dbReference>
<comment type="caution">
    <text evidence="1">The sequence shown here is derived from an EMBL/GenBank/DDBJ whole genome shotgun (WGS) entry which is preliminary data.</text>
</comment>
<dbReference type="InterPro" id="IPR036402">
    <property type="entry name" value="EF-Ts_dimer_sf"/>
</dbReference>
<evidence type="ECO:0000313" key="1">
    <source>
        <dbReference type="EMBL" id="CAF1018651.1"/>
    </source>
</evidence>
<proteinExistence type="predicted"/>
<evidence type="ECO:0000313" key="3">
    <source>
        <dbReference type="Proteomes" id="UP000663829"/>
    </source>
</evidence>
<dbReference type="AlphaFoldDB" id="A0A814I4L0"/>
<gene>
    <name evidence="1" type="ORF">GPM918_LOCUS14659</name>
    <name evidence="2" type="ORF">SRO942_LOCUS14659</name>
</gene>
<name>A0A814I4L0_9BILA</name>
<dbReference type="Proteomes" id="UP000681722">
    <property type="component" value="Unassembled WGS sequence"/>
</dbReference>
<reference evidence="1" key="1">
    <citation type="submission" date="2021-02" db="EMBL/GenBank/DDBJ databases">
        <authorList>
            <person name="Nowell W R."/>
        </authorList>
    </citation>
    <scope>NUCLEOTIDE SEQUENCE</scope>
</reference>
<dbReference type="EMBL" id="CAJNOQ010003566">
    <property type="protein sequence ID" value="CAF1018651.1"/>
    <property type="molecule type" value="Genomic_DNA"/>
</dbReference>
<dbReference type="OrthoDB" id="277235at2759"/>
<accession>A0A814I4L0</accession>
<dbReference type="SUPFAM" id="SSF54713">
    <property type="entry name" value="Elongation factor Ts (EF-Ts), dimerisation domain"/>
    <property type="match status" value="1"/>
</dbReference>